<evidence type="ECO:0000256" key="3">
    <source>
        <dbReference type="ARBA" id="ARBA00023004"/>
    </source>
</evidence>
<evidence type="ECO:0000256" key="4">
    <source>
        <dbReference type="PROSITE-ProRule" id="PRU00433"/>
    </source>
</evidence>
<evidence type="ECO:0000313" key="8">
    <source>
        <dbReference type="Proteomes" id="UP000199002"/>
    </source>
</evidence>
<reference evidence="8" key="1">
    <citation type="submission" date="2016-10" db="EMBL/GenBank/DDBJ databases">
        <authorList>
            <person name="Varghese N."/>
            <person name="Submissions S."/>
        </authorList>
    </citation>
    <scope>NUCLEOTIDE SEQUENCE [LARGE SCALE GENOMIC DNA]</scope>
    <source>
        <strain evidence="8">DSM 25157</strain>
    </source>
</reference>
<dbReference type="AlphaFoldDB" id="A0A1H3VKG0"/>
<keyword evidence="3 4" id="KW-0408">Iron</keyword>
<evidence type="ECO:0000256" key="2">
    <source>
        <dbReference type="ARBA" id="ARBA00022723"/>
    </source>
</evidence>
<keyword evidence="1 4" id="KW-0349">Heme</keyword>
<dbReference type="PANTHER" id="PTHR33751:SF11">
    <property type="entry name" value="BLL4483 PROTEIN"/>
    <property type="match status" value="1"/>
</dbReference>
<sequence length="256" mass="26905">MMNCPRRPLRTLLSLLWGATLGACALVAAPAGAAPEIPATDASAMAPRVLACTTCHGKQGRATQDGYFPRIAGKPEGYLYNQLVNFRDGRRSYPQMTYLIEHLTDGYLREIATHFAALEVPYAPPPAPQAAPQVLERGRLLVQQGDAARQLPACVQCHGPALTGLSPSIPGLLGLPRDYLNSQLGAWQTGQRRAQAPDCMAAIARQLSPEEVSAVSAWLAAQPVPGGGKPAERLTGAMPVRCGGVDGVPVAGAAAR</sequence>
<dbReference type="PROSITE" id="PS51007">
    <property type="entry name" value="CYTC"/>
    <property type="match status" value="1"/>
</dbReference>
<dbReference type="InterPro" id="IPR036909">
    <property type="entry name" value="Cyt_c-like_dom_sf"/>
</dbReference>
<name>A0A1H3VKG0_9BURK</name>
<dbReference type="RefSeq" id="WP_092696613.1">
    <property type="nucleotide sequence ID" value="NZ_CAXIQL010000088.1"/>
</dbReference>
<dbReference type="GO" id="GO:0046872">
    <property type="term" value="F:metal ion binding"/>
    <property type="evidence" value="ECO:0007669"/>
    <property type="project" value="UniProtKB-KW"/>
</dbReference>
<keyword evidence="2 4" id="KW-0479">Metal-binding</keyword>
<keyword evidence="5" id="KW-0732">Signal</keyword>
<evidence type="ECO:0000256" key="5">
    <source>
        <dbReference type="SAM" id="SignalP"/>
    </source>
</evidence>
<dbReference type="PROSITE" id="PS51257">
    <property type="entry name" value="PROKAR_LIPOPROTEIN"/>
    <property type="match status" value="1"/>
</dbReference>
<feature type="domain" description="Cytochrome c" evidence="6">
    <location>
        <begin position="140"/>
        <end position="223"/>
    </location>
</feature>
<dbReference type="GO" id="GO:0020037">
    <property type="term" value="F:heme binding"/>
    <property type="evidence" value="ECO:0007669"/>
    <property type="project" value="InterPro"/>
</dbReference>
<dbReference type="PANTHER" id="PTHR33751">
    <property type="entry name" value="CBB3-TYPE CYTOCHROME C OXIDASE SUBUNIT FIXP"/>
    <property type="match status" value="1"/>
</dbReference>
<dbReference type="Gene3D" id="1.10.760.10">
    <property type="entry name" value="Cytochrome c-like domain"/>
    <property type="match status" value="2"/>
</dbReference>
<dbReference type="STRING" id="592050.SAMN05421875_101226"/>
<dbReference type="EMBL" id="FNQJ01000001">
    <property type="protein sequence ID" value="SDZ75260.1"/>
    <property type="molecule type" value="Genomic_DNA"/>
</dbReference>
<evidence type="ECO:0000313" key="7">
    <source>
        <dbReference type="EMBL" id="SDZ75260.1"/>
    </source>
</evidence>
<organism evidence="7 8">
    <name type="scientific">Acidovorax soli</name>
    <dbReference type="NCBI Taxonomy" id="592050"/>
    <lineage>
        <taxon>Bacteria</taxon>
        <taxon>Pseudomonadati</taxon>
        <taxon>Pseudomonadota</taxon>
        <taxon>Betaproteobacteria</taxon>
        <taxon>Burkholderiales</taxon>
        <taxon>Comamonadaceae</taxon>
        <taxon>Acidovorax</taxon>
    </lineage>
</organism>
<evidence type="ECO:0000256" key="1">
    <source>
        <dbReference type="ARBA" id="ARBA00022617"/>
    </source>
</evidence>
<dbReference type="Proteomes" id="UP000199002">
    <property type="component" value="Unassembled WGS sequence"/>
</dbReference>
<dbReference type="InterPro" id="IPR009056">
    <property type="entry name" value="Cyt_c-like_dom"/>
</dbReference>
<protein>
    <submittedName>
        <fullName evidence="7">Cytochrome c553</fullName>
    </submittedName>
</protein>
<accession>A0A1H3VKG0</accession>
<proteinExistence type="predicted"/>
<dbReference type="InterPro" id="IPR050597">
    <property type="entry name" value="Cytochrome_c_Oxidase_Subunit"/>
</dbReference>
<keyword evidence="8" id="KW-1185">Reference proteome</keyword>
<dbReference type="GeneID" id="34234665"/>
<dbReference type="GO" id="GO:0009055">
    <property type="term" value="F:electron transfer activity"/>
    <property type="evidence" value="ECO:0007669"/>
    <property type="project" value="InterPro"/>
</dbReference>
<feature type="signal peptide" evidence="5">
    <location>
        <begin position="1"/>
        <end position="33"/>
    </location>
</feature>
<gene>
    <name evidence="7" type="ORF">SAMN05421875_101226</name>
</gene>
<dbReference type="SUPFAM" id="SSF46626">
    <property type="entry name" value="Cytochrome c"/>
    <property type="match status" value="2"/>
</dbReference>
<evidence type="ECO:0000259" key="6">
    <source>
        <dbReference type="PROSITE" id="PS51007"/>
    </source>
</evidence>
<feature type="chain" id="PRO_5011782466" evidence="5">
    <location>
        <begin position="34"/>
        <end position="256"/>
    </location>
</feature>